<reference evidence="3" key="1">
    <citation type="submission" date="2018-11" db="EMBL/GenBank/DDBJ databases">
        <title>Chitinophaga lutea sp.nov., isolate from arsenic contaminated soil.</title>
        <authorList>
            <person name="Zong Y."/>
        </authorList>
    </citation>
    <scope>NUCLEOTIDE SEQUENCE [LARGE SCALE GENOMIC DNA]</scope>
    <source>
        <strain evidence="3">YLT18</strain>
    </source>
</reference>
<gene>
    <name evidence="2" type="ORF">EG028_19315</name>
</gene>
<comment type="caution">
    <text evidence="2">The sequence shown here is derived from an EMBL/GenBank/DDBJ whole genome shotgun (WGS) entry which is preliminary data.</text>
</comment>
<dbReference type="InterPro" id="IPR001910">
    <property type="entry name" value="Inosine/uridine_hydrolase_dom"/>
</dbReference>
<dbReference type="Pfam" id="PF01156">
    <property type="entry name" value="IU_nuc_hydro"/>
    <property type="match status" value="1"/>
</dbReference>
<protein>
    <submittedName>
        <fullName evidence="2">Nucleoside hydrolase</fullName>
    </submittedName>
</protein>
<sequence length="349" mass="39054">MFTRSFTGKGGLFIFLAGVCLLFSSQKKPAAQRGAPLKVIFETDMGNDVDDALALDMLYKYMKEGKINLLAVSSNKNNIYSSLFISLMNNWYGYPHIPVGRVKDGADSEENPNNYARAAYRYTAKGGQKVFKAPDTTAAYKESVALYREVLSRQPDSSVVIISVGFSTNLARLLDSGPDSFSPLGGRDLVAAKVNLLSVMAGDFEEKRMAEYNVKIDVAAAKKVFGSWPGRIVTSPFELGNTILYPARSIRQDFTWTEHHPVVVAYESYLKMPYDRPTWDLTSVLYAVEGLKDYFSISRPGKIYADKEGFTFFDPAPQGNHFYLAADEEQRKKILQRFITLVTRNPKGR</sequence>
<name>A0A3N4MGQ9_9BACT</name>
<dbReference type="GO" id="GO:0016799">
    <property type="term" value="F:hydrolase activity, hydrolyzing N-glycosyl compounds"/>
    <property type="evidence" value="ECO:0007669"/>
    <property type="project" value="InterPro"/>
</dbReference>
<dbReference type="AlphaFoldDB" id="A0A3N4MGQ9"/>
<dbReference type="InterPro" id="IPR036452">
    <property type="entry name" value="Ribo_hydro-like"/>
</dbReference>
<evidence type="ECO:0000313" key="3">
    <source>
        <dbReference type="Proteomes" id="UP000279089"/>
    </source>
</evidence>
<keyword evidence="2" id="KW-0378">Hydrolase</keyword>
<dbReference type="Gene3D" id="3.90.245.10">
    <property type="entry name" value="Ribonucleoside hydrolase-like"/>
    <property type="match status" value="1"/>
</dbReference>
<dbReference type="RefSeq" id="WP_120517922.1">
    <property type="nucleotide sequence ID" value="NZ_QXZY01000011.1"/>
</dbReference>
<proteinExistence type="predicted"/>
<feature type="domain" description="Inosine/uridine-preferring nucleoside hydrolase" evidence="1">
    <location>
        <begin position="39"/>
        <end position="256"/>
    </location>
</feature>
<evidence type="ECO:0000259" key="1">
    <source>
        <dbReference type="Pfam" id="PF01156"/>
    </source>
</evidence>
<dbReference type="Proteomes" id="UP000279089">
    <property type="component" value="Unassembled WGS sequence"/>
</dbReference>
<dbReference type="OrthoDB" id="128573at2"/>
<dbReference type="CDD" id="cd02652">
    <property type="entry name" value="nuc_hydro_2"/>
    <property type="match status" value="1"/>
</dbReference>
<evidence type="ECO:0000313" key="2">
    <source>
        <dbReference type="EMBL" id="RPD39280.1"/>
    </source>
</evidence>
<accession>A0A3N4MGQ9</accession>
<dbReference type="PANTHER" id="PTHR43264">
    <property type="match status" value="1"/>
</dbReference>
<keyword evidence="3" id="KW-1185">Reference proteome</keyword>
<organism evidence="2 3">
    <name type="scientific">Chitinophaga barathri</name>
    <dbReference type="NCBI Taxonomy" id="1647451"/>
    <lineage>
        <taxon>Bacteria</taxon>
        <taxon>Pseudomonadati</taxon>
        <taxon>Bacteroidota</taxon>
        <taxon>Chitinophagia</taxon>
        <taxon>Chitinophagales</taxon>
        <taxon>Chitinophagaceae</taxon>
        <taxon>Chitinophaga</taxon>
    </lineage>
</organism>
<dbReference type="SUPFAM" id="SSF53590">
    <property type="entry name" value="Nucleoside hydrolase"/>
    <property type="match status" value="1"/>
</dbReference>
<dbReference type="PANTHER" id="PTHR43264:SF1">
    <property type="entry name" value="INOSINE_URIDINE-PREFERRING NUCLEOSIDE HYDROLASE DOMAIN-CONTAINING PROTEIN"/>
    <property type="match status" value="1"/>
</dbReference>
<dbReference type="EMBL" id="RMBX01000011">
    <property type="protein sequence ID" value="RPD39280.1"/>
    <property type="molecule type" value="Genomic_DNA"/>
</dbReference>